<evidence type="ECO:0000313" key="2">
    <source>
        <dbReference type="EMBL" id="KAK7110908.1"/>
    </source>
</evidence>
<comment type="caution">
    <text evidence="2">The sequence shown here is derived from an EMBL/GenBank/DDBJ whole genome shotgun (WGS) entry which is preliminary data.</text>
</comment>
<feature type="chain" id="PRO_5042998828" description="Secreted protein" evidence="1">
    <location>
        <begin position="21"/>
        <end position="118"/>
    </location>
</feature>
<sequence length="118" mass="12496">MEKRVLCLALLMLSGYTARGDDCDTTEANDCVESTPTVSNQTSHQELCSVGISFLRCLNAACDGPPYPSQYQLYVDGMKRGMASAGIECDYPAAGAGSLQAWTLVIVLVTAVGLLVRG</sequence>
<proteinExistence type="predicted"/>
<feature type="signal peptide" evidence="1">
    <location>
        <begin position="1"/>
        <end position="20"/>
    </location>
</feature>
<dbReference type="Proteomes" id="UP001374579">
    <property type="component" value="Unassembled WGS sequence"/>
</dbReference>
<keyword evidence="3" id="KW-1185">Reference proteome</keyword>
<organism evidence="2 3">
    <name type="scientific">Littorina saxatilis</name>
    <dbReference type="NCBI Taxonomy" id="31220"/>
    <lineage>
        <taxon>Eukaryota</taxon>
        <taxon>Metazoa</taxon>
        <taxon>Spiralia</taxon>
        <taxon>Lophotrochozoa</taxon>
        <taxon>Mollusca</taxon>
        <taxon>Gastropoda</taxon>
        <taxon>Caenogastropoda</taxon>
        <taxon>Littorinimorpha</taxon>
        <taxon>Littorinoidea</taxon>
        <taxon>Littorinidae</taxon>
        <taxon>Littorina</taxon>
    </lineage>
</organism>
<gene>
    <name evidence="2" type="ORF">V1264_014706</name>
</gene>
<dbReference type="EMBL" id="JBAMIC010000003">
    <property type="protein sequence ID" value="KAK7110908.1"/>
    <property type="molecule type" value="Genomic_DNA"/>
</dbReference>
<protein>
    <recommendedName>
        <fullName evidence="4">Secreted protein</fullName>
    </recommendedName>
</protein>
<name>A0AAN9BSW7_9CAEN</name>
<evidence type="ECO:0000313" key="3">
    <source>
        <dbReference type="Proteomes" id="UP001374579"/>
    </source>
</evidence>
<accession>A0AAN9BSW7</accession>
<evidence type="ECO:0008006" key="4">
    <source>
        <dbReference type="Google" id="ProtNLM"/>
    </source>
</evidence>
<keyword evidence="1" id="KW-0732">Signal</keyword>
<evidence type="ECO:0000256" key="1">
    <source>
        <dbReference type="SAM" id="SignalP"/>
    </source>
</evidence>
<reference evidence="2 3" key="1">
    <citation type="submission" date="2024-02" db="EMBL/GenBank/DDBJ databases">
        <title>Chromosome-scale genome assembly of the rough periwinkle Littorina saxatilis.</title>
        <authorList>
            <person name="De Jode A."/>
            <person name="Faria R."/>
            <person name="Formenti G."/>
            <person name="Sims Y."/>
            <person name="Smith T.P."/>
            <person name="Tracey A."/>
            <person name="Wood J.M.D."/>
            <person name="Zagrodzka Z.B."/>
            <person name="Johannesson K."/>
            <person name="Butlin R.K."/>
            <person name="Leder E.H."/>
        </authorList>
    </citation>
    <scope>NUCLEOTIDE SEQUENCE [LARGE SCALE GENOMIC DNA]</scope>
    <source>
        <strain evidence="2">Snail1</strain>
        <tissue evidence="2">Muscle</tissue>
    </source>
</reference>
<dbReference type="AlphaFoldDB" id="A0AAN9BSW7"/>